<dbReference type="EMBL" id="CAIJDO010000348">
    <property type="protein sequence ID" value="CAD0009947.1"/>
    <property type="molecule type" value="Genomic_DNA"/>
</dbReference>
<gene>
    <name evidence="1" type="ORF">FLACHUCJ7_04587</name>
</gene>
<protein>
    <submittedName>
        <fullName evidence="1">Uncharacterized protein</fullName>
    </submittedName>
</protein>
<sequence>MFGLFLYIQNLKVKEIEKKLHDVMIDWYFEQTKEKIWLGSE</sequence>
<evidence type="ECO:0000313" key="1">
    <source>
        <dbReference type="EMBL" id="CAD0009947.1"/>
    </source>
</evidence>
<reference evidence="1 2" key="1">
    <citation type="submission" date="2020-06" db="EMBL/GenBank/DDBJ databases">
        <authorList>
            <person name="Criscuolo A."/>
        </authorList>
    </citation>
    <scope>NUCLEOTIDE SEQUENCE [LARGE SCALE GENOMIC DNA]</scope>
    <source>
        <strain evidence="2">CIP 110025</strain>
    </source>
</reference>
<proteinExistence type="predicted"/>
<dbReference type="AlphaFoldDB" id="A0A6V6ZDS3"/>
<dbReference type="Proteomes" id="UP000556700">
    <property type="component" value="Unassembled WGS sequence"/>
</dbReference>
<evidence type="ECO:0000313" key="2">
    <source>
        <dbReference type="Proteomes" id="UP000556700"/>
    </source>
</evidence>
<name>A0A6V6ZDS3_9FLAO</name>
<keyword evidence="2" id="KW-1185">Reference proteome</keyword>
<comment type="caution">
    <text evidence="1">The sequence shown here is derived from an EMBL/GenBank/DDBJ whole genome shotgun (WGS) entry which is preliminary data.</text>
</comment>
<accession>A0A6V6ZDS3</accession>
<organism evidence="1 2">
    <name type="scientific">Flavobacterium chungangense</name>
    <dbReference type="NCBI Taxonomy" id="554283"/>
    <lineage>
        <taxon>Bacteria</taxon>
        <taxon>Pseudomonadati</taxon>
        <taxon>Bacteroidota</taxon>
        <taxon>Flavobacteriia</taxon>
        <taxon>Flavobacteriales</taxon>
        <taxon>Flavobacteriaceae</taxon>
        <taxon>Flavobacterium</taxon>
    </lineage>
</organism>